<dbReference type="RefSeq" id="WP_168987776.1">
    <property type="nucleotide sequence ID" value="NZ_CAWPHM010000265.1"/>
</dbReference>
<keyword evidence="5 6" id="KW-0472">Membrane</keyword>
<evidence type="ECO:0000313" key="8">
    <source>
        <dbReference type="Proteomes" id="UP000599523"/>
    </source>
</evidence>
<keyword evidence="6" id="KW-1003">Cell membrane</keyword>
<evidence type="ECO:0000256" key="3">
    <source>
        <dbReference type="ARBA" id="ARBA00022692"/>
    </source>
</evidence>
<proteinExistence type="inferred from homology"/>
<comment type="caution">
    <text evidence="6">Lacks conserved residue(s) required for the propagation of feature annotation.</text>
</comment>
<evidence type="ECO:0000313" key="7">
    <source>
        <dbReference type="EMBL" id="NMG03017.1"/>
    </source>
</evidence>
<comment type="subcellular location">
    <subcellularLocation>
        <location evidence="6">Cell membrane</location>
        <topology evidence="6">Multi-pass membrane protein</topology>
    </subcellularLocation>
    <subcellularLocation>
        <location evidence="1">Membrane</location>
    </subcellularLocation>
</comment>
<comment type="caution">
    <text evidence="7">The sequence shown here is derived from an EMBL/GenBank/DDBJ whole genome shotgun (WGS) entry which is preliminary data.</text>
</comment>
<accession>A0A972FCZ6</accession>
<reference evidence="7" key="1">
    <citation type="submission" date="2019-12" db="EMBL/GenBank/DDBJ databases">
        <title>Comparative genomics gives insights into the taxonomy of the Azoarcus-Aromatoleum group and reveals separate origins of nif in the plant-associated Azoarcus and non-plant-associated Aromatoleum sub-groups.</title>
        <authorList>
            <person name="Lafos M."/>
            <person name="Maluk M."/>
            <person name="Batista M."/>
            <person name="Junghare M."/>
            <person name="Carmona M."/>
            <person name="Faoro H."/>
            <person name="Cruz L.M."/>
            <person name="Battistoni F."/>
            <person name="De Souza E."/>
            <person name="Pedrosa F."/>
            <person name="Chen W.-M."/>
            <person name="Poole P.S."/>
            <person name="Dixon R.A."/>
            <person name="James E.K."/>
        </authorList>
    </citation>
    <scope>NUCLEOTIDE SEQUENCE</scope>
    <source>
        <strain evidence="7">NSC3</strain>
    </source>
</reference>
<feature type="transmembrane region" description="Helical" evidence="6">
    <location>
        <begin position="207"/>
        <end position="225"/>
    </location>
</feature>
<dbReference type="EMBL" id="WTVM01000040">
    <property type="protein sequence ID" value="NMG03017.1"/>
    <property type="molecule type" value="Genomic_DNA"/>
</dbReference>
<evidence type="ECO:0000256" key="1">
    <source>
        <dbReference type="ARBA" id="ARBA00004370"/>
    </source>
</evidence>
<gene>
    <name evidence="7" type="ORF">GPA21_08525</name>
</gene>
<dbReference type="Proteomes" id="UP000599523">
    <property type="component" value="Unassembled WGS sequence"/>
</dbReference>
<evidence type="ECO:0000256" key="2">
    <source>
        <dbReference type="ARBA" id="ARBA00007165"/>
    </source>
</evidence>
<dbReference type="PANTHER" id="PTHR23427:SF2">
    <property type="entry name" value="SURFEIT LOCUS PROTEIN 1"/>
    <property type="match status" value="1"/>
</dbReference>
<name>A0A972FCZ6_9RHOO</name>
<keyword evidence="8" id="KW-1185">Reference proteome</keyword>
<organism evidence="7 8">
    <name type="scientific">Azoarcus taiwanensis</name>
    <dbReference type="NCBI Taxonomy" id="666964"/>
    <lineage>
        <taxon>Bacteria</taxon>
        <taxon>Pseudomonadati</taxon>
        <taxon>Pseudomonadota</taxon>
        <taxon>Betaproteobacteria</taxon>
        <taxon>Rhodocyclales</taxon>
        <taxon>Zoogloeaceae</taxon>
        <taxon>Azoarcus</taxon>
    </lineage>
</organism>
<keyword evidence="3 6" id="KW-0812">Transmembrane</keyword>
<protein>
    <recommendedName>
        <fullName evidence="6">SURF1-like protein</fullName>
    </recommendedName>
</protein>
<evidence type="ECO:0000256" key="6">
    <source>
        <dbReference type="RuleBase" id="RU363076"/>
    </source>
</evidence>
<dbReference type="GO" id="GO:0005886">
    <property type="term" value="C:plasma membrane"/>
    <property type="evidence" value="ECO:0007669"/>
    <property type="project" value="UniProtKB-SubCell"/>
</dbReference>
<comment type="similarity">
    <text evidence="2 6">Belongs to the SURF1 family.</text>
</comment>
<keyword evidence="4 6" id="KW-1133">Transmembrane helix</keyword>
<evidence type="ECO:0000256" key="5">
    <source>
        <dbReference type="ARBA" id="ARBA00023136"/>
    </source>
</evidence>
<dbReference type="AlphaFoldDB" id="A0A972FCZ6"/>
<dbReference type="CDD" id="cd06662">
    <property type="entry name" value="SURF1"/>
    <property type="match status" value="1"/>
</dbReference>
<dbReference type="InterPro" id="IPR002994">
    <property type="entry name" value="Surf1/Shy1"/>
</dbReference>
<dbReference type="InterPro" id="IPR045214">
    <property type="entry name" value="Surf1/Surf4"/>
</dbReference>
<dbReference type="Pfam" id="PF02104">
    <property type="entry name" value="SURF1"/>
    <property type="match status" value="1"/>
</dbReference>
<sequence>MSMRRMHPVPVIAGLALAALTVSLGNWQMSRADEKRELQKQIEAGAAAQPVSISAGARVHDWMPVELAGRWQVEASIFLDNRVQDGRVGYHVLTPIELGHGAGWVLVNRGWIAAGATRNMLPEVPAPQDGAAVIGAVRVPEAAPFTLAAQAGEGALWQYIDLAQYREWSGLPVHDWIVQQTSPTADGLVRDWPRPDAGIDRHRGYALQWYSFAGLSLALTGFYAFRTLKPHAA</sequence>
<dbReference type="PROSITE" id="PS50895">
    <property type="entry name" value="SURF1"/>
    <property type="match status" value="1"/>
</dbReference>
<evidence type="ECO:0000256" key="4">
    <source>
        <dbReference type="ARBA" id="ARBA00022989"/>
    </source>
</evidence>
<dbReference type="PANTHER" id="PTHR23427">
    <property type="entry name" value="SURFEIT LOCUS PROTEIN"/>
    <property type="match status" value="1"/>
</dbReference>